<dbReference type="Pfam" id="PF22618">
    <property type="entry name" value="RskA_N"/>
    <property type="match status" value="1"/>
</dbReference>
<dbReference type="InterPro" id="IPR053877">
    <property type="entry name" value="RskA_N"/>
</dbReference>
<evidence type="ECO:0000259" key="3">
    <source>
        <dbReference type="Pfam" id="PF22618"/>
    </source>
</evidence>
<evidence type="ECO:0000313" key="5">
    <source>
        <dbReference type="Proteomes" id="UP001551695"/>
    </source>
</evidence>
<dbReference type="InterPro" id="IPR041916">
    <property type="entry name" value="Anti_sigma_zinc_sf"/>
</dbReference>
<comment type="caution">
    <text evidence="4">The sequence shown here is derived from an EMBL/GenBank/DDBJ whole genome shotgun (WGS) entry which is preliminary data.</text>
</comment>
<evidence type="ECO:0000313" key="4">
    <source>
        <dbReference type="EMBL" id="MEV0708318.1"/>
    </source>
</evidence>
<dbReference type="Proteomes" id="UP001551695">
    <property type="component" value="Unassembled WGS sequence"/>
</dbReference>
<dbReference type="RefSeq" id="WP_357782967.1">
    <property type="nucleotide sequence ID" value="NZ_JBFAKC010000005.1"/>
</dbReference>
<dbReference type="Gene3D" id="1.10.10.1320">
    <property type="entry name" value="Anti-sigma factor, zinc-finger domain"/>
    <property type="match status" value="1"/>
</dbReference>
<dbReference type="EMBL" id="JBFAKC010000005">
    <property type="protein sequence ID" value="MEV0708318.1"/>
    <property type="molecule type" value="Genomic_DNA"/>
</dbReference>
<accession>A0ABV3FSL0</accession>
<evidence type="ECO:0000256" key="2">
    <source>
        <dbReference type="ARBA" id="ARBA00023163"/>
    </source>
</evidence>
<evidence type="ECO:0000256" key="1">
    <source>
        <dbReference type="ARBA" id="ARBA00023015"/>
    </source>
</evidence>
<proteinExistence type="predicted"/>
<gene>
    <name evidence="4" type="ORF">AB0I48_12195</name>
</gene>
<keyword evidence="1" id="KW-0805">Transcription regulation</keyword>
<keyword evidence="5" id="KW-1185">Reference proteome</keyword>
<reference evidence="4 5" key="1">
    <citation type="submission" date="2024-06" db="EMBL/GenBank/DDBJ databases">
        <title>The Natural Products Discovery Center: Release of the First 8490 Sequenced Strains for Exploring Actinobacteria Biosynthetic Diversity.</title>
        <authorList>
            <person name="Kalkreuter E."/>
            <person name="Kautsar S.A."/>
            <person name="Yang D."/>
            <person name="Bader C.D."/>
            <person name="Teijaro C.N."/>
            <person name="Fluegel L."/>
            <person name="Davis C.M."/>
            <person name="Simpson J.R."/>
            <person name="Lauterbach L."/>
            <person name="Steele A.D."/>
            <person name="Gui C."/>
            <person name="Meng S."/>
            <person name="Li G."/>
            <person name="Viehrig K."/>
            <person name="Ye F."/>
            <person name="Su P."/>
            <person name="Kiefer A.F."/>
            <person name="Nichols A."/>
            <person name="Cepeda A.J."/>
            <person name="Yan W."/>
            <person name="Fan B."/>
            <person name="Jiang Y."/>
            <person name="Adhikari A."/>
            <person name="Zheng C.-J."/>
            <person name="Schuster L."/>
            <person name="Cowan T.M."/>
            <person name="Smanski M.J."/>
            <person name="Chevrette M.G."/>
            <person name="De Carvalho L.P.S."/>
            <person name="Shen B."/>
        </authorList>
    </citation>
    <scope>NUCLEOTIDE SEQUENCE [LARGE SCALE GENOMIC DNA]</scope>
    <source>
        <strain evidence="4 5">NPDC050403</strain>
    </source>
</reference>
<name>A0ABV3FSL0_9NOCA</name>
<protein>
    <recommendedName>
        <fullName evidence="3">Anti-sigma-K factor RskA N-terminal domain-containing protein</fullName>
    </recommendedName>
</protein>
<organism evidence="4 5">
    <name type="scientific">Nocardia aurea</name>
    <dbReference type="NCBI Taxonomy" id="2144174"/>
    <lineage>
        <taxon>Bacteria</taxon>
        <taxon>Bacillati</taxon>
        <taxon>Actinomycetota</taxon>
        <taxon>Actinomycetes</taxon>
        <taxon>Mycobacteriales</taxon>
        <taxon>Nocardiaceae</taxon>
        <taxon>Nocardia</taxon>
    </lineage>
</organism>
<keyword evidence="2" id="KW-0804">Transcription</keyword>
<feature type="domain" description="Anti-sigma-K factor RskA N-terminal" evidence="3">
    <location>
        <begin position="11"/>
        <end position="58"/>
    </location>
</feature>
<sequence>MTASGRSLPDLLESAVPYAIDAATERERRRIERRLHTADAATVAAFTAVLRGTREAVAVMTVLDVVAPPPAVELRVQRALDTMSSQRGGGRTPPSLFGWSRVAVMSAITRAIRRCRGHPRRSPP</sequence>